<dbReference type="PROSITE" id="PS50949">
    <property type="entry name" value="HTH_GNTR"/>
    <property type="match status" value="1"/>
</dbReference>
<organism evidence="10 11">
    <name type="scientific">Anaeromicrobium sediminis</name>
    <dbReference type="NCBI Taxonomy" id="1478221"/>
    <lineage>
        <taxon>Bacteria</taxon>
        <taxon>Bacillati</taxon>
        <taxon>Bacillota</taxon>
        <taxon>Clostridia</taxon>
        <taxon>Peptostreptococcales</taxon>
        <taxon>Thermotaleaceae</taxon>
        <taxon>Anaeromicrobium</taxon>
    </lineage>
</organism>
<protein>
    <submittedName>
        <fullName evidence="10">GntR family transcriptional regulator</fullName>
    </submittedName>
</protein>
<sequence length="483" mass="54862">MISIHWKPDKNSIVPLRRQIINYFTDKISKGQWPIGSIIPPQRDLARLFNVNRSTIVAALSELKSQGLIEGNGKSGTKIISSSILDLTKSQPDWQTYMREGIQIPNYKTIKTINDIEWDDKIIRLSSGEPSPELFPDGNMKKIVNKVSIDMNNLGYECPHGMYHLREEISKYLKAQNIDAAPSSILIVSGALQAIHLISIGLLQPGSSVFIEKPSYMYSLQILQTLGMRRLGIPMDHEGIMAKEIPKYVKKHRSSILYTIPNFQNPTGNVMSQERRKELIKICKEEKLPIIEDDVYRELWIDNPPPDSLKSLDKSGNVLYIGSMSKALSPGLRIGWIVGPDSVISHLADIKMQMDYGSSSLSQLTVAKWLSTGLYEEQVDFLRKELRIRRDIALNALNKYFSNMATWHIPQGGYYVWVKLKGKINMHKLFEEGCKSGVLLYPGYVYESNSNTNIRISYSYASHEDIEKGLHILSNIVQRLLHD</sequence>
<dbReference type="GO" id="GO:0003677">
    <property type="term" value="F:DNA binding"/>
    <property type="evidence" value="ECO:0007669"/>
    <property type="project" value="UniProtKB-KW"/>
</dbReference>
<dbReference type="InterPro" id="IPR015422">
    <property type="entry name" value="PyrdxlP-dep_Trfase_small"/>
</dbReference>
<evidence type="ECO:0000256" key="6">
    <source>
        <dbReference type="ARBA" id="ARBA00023015"/>
    </source>
</evidence>
<dbReference type="Pfam" id="PF00155">
    <property type="entry name" value="Aminotran_1_2"/>
    <property type="match status" value="1"/>
</dbReference>
<dbReference type="FunFam" id="3.40.640.10:FF:000023">
    <property type="entry name" value="Transcriptional regulator, GntR family"/>
    <property type="match status" value="1"/>
</dbReference>
<gene>
    <name evidence="10" type="ORF">CCE28_06430</name>
</gene>
<dbReference type="InterPro" id="IPR015421">
    <property type="entry name" value="PyrdxlP-dep_Trfase_major"/>
</dbReference>
<dbReference type="Pfam" id="PF00392">
    <property type="entry name" value="GntR"/>
    <property type="match status" value="1"/>
</dbReference>
<evidence type="ECO:0000259" key="9">
    <source>
        <dbReference type="PROSITE" id="PS50949"/>
    </source>
</evidence>
<evidence type="ECO:0000313" key="11">
    <source>
        <dbReference type="Proteomes" id="UP000216024"/>
    </source>
</evidence>
<dbReference type="SMART" id="SM00345">
    <property type="entry name" value="HTH_GNTR"/>
    <property type="match status" value="1"/>
</dbReference>
<evidence type="ECO:0000256" key="1">
    <source>
        <dbReference type="ARBA" id="ARBA00001933"/>
    </source>
</evidence>
<evidence type="ECO:0000256" key="3">
    <source>
        <dbReference type="ARBA" id="ARBA00022576"/>
    </source>
</evidence>
<dbReference type="InterPro" id="IPR000524">
    <property type="entry name" value="Tscrpt_reg_HTH_GntR"/>
</dbReference>
<dbReference type="InterPro" id="IPR004839">
    <property type="entry name" value="Aminotransferase_I/II_large"/>
</dbReference>
<dbReference type="InterPro" id="IPR015424">
    <property type="entry name" value="PyrdxlP-dep_Trfase"/>
</dbReference>
<dbReference type="RefSeq" id="WP_095132154.1">
    <property type="nucleotide sequence ID" value="NZ_NIBG01000004.1"/>
</dbReference>
<dbReference type="SUPFAM" id="SSF53383">
    <property type="entry name" value="PLP-dependent transferases"/>
    <property type="match status" value="1"/>
</dbReference>
<dbReference type="SUPFAM" id="SSF46785">
    <property type="entry name" value="Winged helix' DNA-binding domain"/>
    <property type="match status" value="1"/>
</dbReference>
<comment type="cofactor">
    <cofactor evidence="1">
        <name>pyridoxal 5'-phosphate</name>
        <dbReference type="ChEBI" id="CHEBI:597326"/>
    </cofactor>
</comment>
<evidence type="ECO:0000256" key="8">
    <source>
        <dbReference type="ARBA" id="ARBA00023163"/>
    </source>
</evidence>
<dbReference type="PANTHER" id="PTHR46577:SF2">
    <property type="entry name" value="TRANSCRIPTIONAL REGULATORY PROTEIN"/>
    <property type="match status" value="1"/>
</dbReference>
<dbReference type="InterPro" id="IPR036390">
    <property type="entry name" value="WH_DNA-bd_sf"/>
</dbReference>
<dbReference type="Proteomes" id="UP000216024">
    <property type="component" value="Unassembled WGS sequence"/>
</dbReference>
<dbReference type="CDD" id="cd00609">
    <property type="entry name" value="AAT_like"/>
    <property type="match status" value="1"/>
</dbReference>
<evidence type="ECO:0000256" key="4">
    <source>
        <dbReference type="ARBA" id="ARBA00022679"/>
    </source>
</evidence>
<evidence type="ECO:0000313" key="10">
    <source>
        <dbReference type="EMBL" id="PAB60007.1"/>
    </source>
</evidence>
<reference evidence="10 11" key="1">
    <citation type="submission" date="2017-06" db="EMBL/GenBank/DDBJ databases">
        <title>Draft genome sequence of anaerobic fermentative bacterium Anaeromicrobium sediminis DY2726D isolated from West Pacific Ocean sediments.</title>
        <authorList>
            <person name="Zeng X."/>
        </authorList>
    </citation>
    <scope>NUCLEOTIDE SEQUENCE [LARGE SCALE GENOMIC DNA]</scope>
    <source>
        <strain evidence="10 11">DY2726D</strain>
    </source>
</reference>
<dbReference type="InterPro" id="IPR051446">
    <property type="entry name" value="HTH_trans_reg/aminotransferase"/>
</dbReference>
<dbReference type="GO" id="GO:0003700">
    <property type="term" value="F:DNA-binding transcription factor activity"/>
    <property type="evidence" value="ECO:0007669"/>
    <property type="project" value="InterPro"/>
</dbReference>
<dbReference type="Gene3D" id="1.10.10.10">
    <property type="entry name" value="Winged helix-like DNA-binding domain superfamily/Winged helix DNA-binding domain"/>
    <property type="match status" value="1"/>
</dbReference>
<dbReference type="Gene3D" id="3.90.1150.10">
    <property type="entry name" value="Aspartate Aminotransferase, domain 1"/>
    <property type="match status" value="1"/>
</dbReference>
<evidence type="ECO:0000256" key="5">
    <source>
        <dbReference type="ARBA" id="ARBA00022898"/>
    </source>
</evidence>
<keyword evidence="6" id="KW-0805">Transcription regulation</keyword>
<evidence type="ECO:0000256" key="7">
    <source>
        <dbReference type="ARBA" id="ARBA00023125"/>
    </source>
</evidence>
<keyword evidence="3" id="KW-0032">Aminotransferase</keyword>
<dbReference type="PANTHER" id="PTHR46577">
    <property type="entry name" value="HTH-TYPE TRANSCRIPTIONAL REGULATORY PROTEIN GABR"/>
    <property type="match status" value="1"/>
</dbReference>
<comment type="caution">
    <text evidence="10">The sequence shown here is derived from an EMBL/GenBank/DDBJ whole genome shotgun (WGS) entry which is preliminary data.</text>
</comment>
<keyword evidence="8" id="KW-0804">Transcription</keyword>
<dbReference type="PRINTS" id="PR00035">
    <property type="entry name" value="HTHGNTR"/>
</dbReference>
<dbReference type="EMBL" id="NIBG01000004">
    <property type="protein sequence ID" value="PAB60007.1"/>
    <property type="molecule type" value="Genomic_DNA"/>
</dbReference>
<evidence type="ECO:0000256" key="2">
    <source>
        <dbReference type="ARBA" id="ARBA00005384"/>
    </source>
</evidence>
<dbReference type="CDD" id="cd07377">
    <property type="entry name" value="WHTH_GntR"/>
    <property type="match status" value="1"/>
</dbReference>
<keyword evidence="5" id="KW-0663">Pyridoxal phosphate</keyword>
<proteinExistence type="inferred from homology"/>
<accession>A0A267MKR1</accession>
<dbReference type="InterPro" id="IPR036388">
    <property type="entry name" value="WH-like_DNA-bd_sf"/>
</dbReference>
<keyword evidence="7" id="KW-0238">DNA-binding</keyword>
<dbReference type="GO" id="GO:0008483">
    <property type="term" value="F:transaminase activity"/>
    <property type="evidence" value="ECO:0007669"/>
    <property type="project" value="UniProtKB-KW"/>
</dbReference>
<keyword evidence="11" id="KW-1185">Reference proteome</keyword>
<keyword evidence="4" id="KW-0808">Transferase</keyword>
<dbReference type="Gene3D" id="3.40.640.10">
    <property type="entry name" value="Type I PLP-dependent aspartate aminotransferase-like (Major domain)"/>
    <property type="match status" value="1"/>
</dbReference>
<feature type="domain" description="HTH gntR-type" evidence="9">
    <location>
        <begin position="14"/>
        <end position="82"/>
    </location>
</feature>
<comment type="similarity">
    <text evidence="2">In the C-terminal section; belongs to the class-I pyridoxal-phosphate-dependent aminotransferase family.</text>
</comment>
<dbReference type="GO" id="GO:0030170">
    <property type="term" value="F:pyridoxal phosphate binding"/>
    <property type="evidence" value="ECO:0007669"/>
    <property type="project" value="InterPro"/>
</dbReference>
<dbReference type="AlphaFoldDB" id="A0A267MKR1"/>
<name>A0A267MKR1_9FIRM</name>
<dbReference type="OrthoDB" id="9802328at2"/>